<organism evidence="1 2">
    <name type="scientific">Salisediminibacterium beveridgei</name>
    <dbReference type="NCBI Taxonomy" id="632773"/>
    <lineage>
        <taxon>Bacteria</taxon>
        <taxon>Bacillati</taxon>
        <taxon>Bacillota</taxon>
        <taxon>Bacilli</taxon>
        <taxon>Bacillales</taxon>
        <taxon>Bacillaceae</taxon>
        <taxon>Salisediminibacterium</taxon>
    </lineage>
</organism>
<dbReference type="RefSeq" id="WP_069366108.1">
    <property type="nucleotide sequence ID" value="NZ_CP012502.1"/>
</dbReference>
<evidence type="ECO:0000313" key="2">
    <source>
        <dbReference type="Proteomes" id="UP000094463"/>
    </source>
</evidence>
<reference evidence="1 2" key="1">
    <citation type="submission" date="2015-08" db="EMBL/GenBank/DDBJ databases">
        <title>The complete genome sequence of Bacillus beveridgei MLTeJB.</title>
        <authorList>
            <person name="Hanson T.E."/>
            <person name="Mesa C."/>
            <person name="Basesman S.M."/>
            <person name="Oremland R.S."/>
        </authorList>
    </citation>
    <scope>NUCLEOTIDE SEQUENCE [LARGE SCALE GENOMIC DNA]</scope>
    <source>
        <strain evidence="1 2">MLTeJB</strain>
    </source>
</reference>
<sequence>MGRHYIQQNPYDKRLNIKLEGIFEDDDWQELMASYRKQVQMISPEEYQVELDCTAFPLAKSSQWDRLEEIYRLFDVEAFRKISLILRESSERLDYTFHETIRNVDPAKLQLRYV</sequence>
<gene>
    <name evidence="1" type="ORF">BBEV_2881</name>
</gene>
<accession>A0A1D7QYW4</accession>
<dbReference type="EMBL" id="CP012502">
    <property type="protein sequence ID" value="AOM84206.1"/>
    <property type="molecule type" value="Genomic_DNA"/>
</dbReference>
<dbReference type="KEGG" id="bbev:BBEV_2881"/>
<protein>
    <submittedName>
        <fullName evidence="1">Uncharacterized protein</fullName>
    </submittedName>
</protein>
<dbReference type="AlphaFoldDB" id="A0A1D7QYW4"/>
<dbReference type="Proteomes" id="UP000094463">
    <property type="component" value="Chromosome"/>
</dbReference>
<name>A0A1D7QYW4_9BACI</name>
<proteinExistence type="predicted"/>
<dbReference type="OrthoDB" id="2867965at2"/>
<keyword evidence="2" id="KW-1185">Reference proteome</keyword>
<evidence type="ECO:0000313" key="1">
    <source>
        <dbReference type="EMBL" id="AOM84206.1"/>
    </source>
</evidence>